<evidence type="ECO:0000313" key="1">
    <source>
        <dbReference type="EMBL" id="SQA65526.1"/>
    </source>
</evidence>
<organism evidence="1 2">
    <name type="scientific">Yokenella regensburgei</name>
    <dbReference type="NCBI Taxonomy" id="158877"/>
    <lineage>
        <taxon>Bacteria</taxon>
        <taxon>Pseudomonadati</taxon>
        <taxon>Pseudomonadota</taxon>
        <taxon>Gammaproteobacteria</taxon>
        <taxon>Enterobacterales</taxon>
        <taxon>Enterobacteriaceae</taxon>
        <taxon>Yokenella</taxon>
    </lineage>
</organism>
<evidence type="ECO:0000313" key="2">
    <source>
        <dbReference type="Proteomes" id="UP000251313"/>
    </source>
</evidence>
<dbReference type="AlphaFoldDB" id="A0AB38G2X0"/>
<dbReference type="Pfam" id="PF10713">
    <property type="entry name" value="DUF2509"/>
    <property type="match status" value="1"/>
</dbReference>
<dbReference type="Proteomes" id="UP000251313">
    <property type="component" value="Unassembled WGS sequence"/>
</dbReference>
<dbReference type="NCBIfam" id="NF008569">
    <property type="entry name" value="PRK11521.1"/>
    <property type="match status" value="1"/>
</dbReference>
<comment type="caution">
    <text evidence="1">The sequence shown here is derived from an EMBL/GenBank/DDBJ whole genome shotgun (WGS) entry which is preliminary data.</text>
</comment>
<protein>
    <submittedName>
        <fullName evidence="1">Protein of uncharacterized function (DUF2509)</fullName>
    </submittedName>
</protein>
<gene>
    <name evidence="1" type="ORF">NCTC11967_04558</name>
</gene>
<name>A0AB38G2X0_9ENTR</name>
<dbReference type="InterPro" id="IPR019652">
    <property type="entry name" value="DUF2509"/>
</dbReference>
<sequence length="129" mass="14391">MSTLAMVLLMLLLGSLLLQGLNHQHQSALAQTRVETESLRESARVQAALEWGRMQAWASEPGIQCREVFTFAARVCLRKLSEGRVLLIAGGQVFRYWFSGEQVSGKVIFSPHGWSDFCPLKEATLCQLP</sequence>
<proteinExistence type="predicted"/>
<reference evidence="1 2" key="1">
    <citation type="submission" date="2018-06" db="EMBL/GenBank/DDBJ databases">
        <authorList>
            <consortium name="Pathogen Informatics"/>
            <person name="Doyle S."/>
        </authorList>
    </citation>
    <scope>NUCLEOTIDE SEQUENCE [LARGE SCALE GENOMIC DNA]</scope>
    <source>
        <strain evidence="1 2">NCTC11967</strain>
    </source>
</reference>
<dbReference type="EMBL" id="UAVL01000021">
    <property type="protein sequence ID" value="SQA65526.1"/>
    <property type="molecule type" value="Genomic_DNA"/>
</dbReference>
<accession>A0AB38G2X0</accession>